<keyword evidence="2" id="KW-0812">Transmembrane</keyword>
<dbReference type="Proteomes" id="UP000001307">
    <property type="component" value="Unassembled WGS sequence"/>
</dbReference>
<gene>
    <name evidence="3" type="ORF">GSOID_T00013572001</name>
    <name evidence="4" type="ORF">GSOID_T00030153001</name>
</gene>
<sequence>MKLNRCILLLGVDAVRHRNKKYDDDDTFTYKTEVQNVAEMSGINEYMTMIEEETKAADLTEEINKEAPKKKGRRKHNISFKYVISAFVTSFGVFTILALVLPKPKAEPSIEVSAGPNAQKRKRDRPRAQSIFPSGTNKVEKFIESARDSYHHISELSGRYRENMKRLWDRNKKGDYEEIWSEGENPAYLSDDSSVTTYDAEYQDACVNDYGFTEDSSDTDAYCKEIALKESMVQQDLRVSPPPDKNEPESLLSERAFEKKAKKKACRSCKSKKAPVPKLNLDPETPRETTVDVIFDVALQDKSLP</sequence>
<organism evidence="3">
    <name type="scientific">Oikopleura dioica</name>
    <name type="common">Tunicate</name>
    <dbReference type="NCBI Taxonomy" id="34765"/>
    <lineage>
        <taxon>Eukaryota</taxon>
        <taxon>Metazoa</taxon>
        <taxon>Chordata</taxon>
        <taxon>Tunicata</taxon>
        <taxon>Appendicularia</taxon>
        <taxon>Copelata</taxon>
        <taxon>Oikopleuridae</taxon>
        <taxon>Oikopleura</taxon>
    </lineage>
</organism>
<dbReference type="EMBL" id="FN654896">
    <property type="protein sequence ID" value="CBY37084.1"/>
    <property type="molecule type" value="Genomic_DNA"/>
</dbReference>
<dbReference type="OrthoDB" id="10554201at2759"/>
<proteinExistence type="predicted"/>
<evidence type="ECO:0000256" key="2">
    <source>
        <dbReference type="SAM" id="Phobius"/>
    </source>
</evidence>
<feature type="region of interest" description="Disordered" evidence="1">
    <location>
        <begin position="234"/>
        <end position="253"/>
    </location>
</feature>
<dbReference type="AlphaFoldDB" id="E4WYN4"/>
<evidence type="ECO:0000313" key="3">
    <source>
        <dbReference type="EMBL" id="CBY22798.1"/>
    </source>
</evidence>
<accession>E4WYN4</accession>
<dbReference type="Proteomes" id="UP000011014">
    <property type="component" value="Unassembled WGS sequence"/>
</dbReference>
<keyword evidence="5" id="KW-1185">Reference proteome</keyword>
<reference evidence="3" key="1">
    <citation type="journal article" date="2010" name="Science">
        <title>Plasticity of animal genome architecture unmasked by rapid evolution of a pelagic tunicate.</title>
        <authorList>
            <person name="Denoeud F."/>
            <person name="Henriet S."/>
            <person name="Mungpakdee S."/>
            <person name="Aury J.M."/>
            <person name="Da Silva C."/>
            <person name="Brinkmann H."/>
            <person name="Mikhaleva J."/>
            <person name="Olsen L.C."/>
            <person name="Jubin C."/>
            <person name="Canestro C."/>
            <person name="Bouquet J.M."/>
            <person name="Danks G."/>
            <person name="Poulain J."/>
            <person name="Campsteijn C."/>
            <person name="Adamski M."/>
            <person name="Cross I."/>
            <person name="Yadetie F."/>
            <person name="Muffato M."/>
            <person name="Louis A."/>
            <person name="Butcher S."/>
            <person name="Tsagkogeorga G."/>
            <person name="Konrad A."/>
            <person name="Singh S."/>
            <person name="Jensen M.F."/>
            <person name="Cong E.H."/>
            <person name="Eikeseth-Otteraa H."/>
            <person name="Noel B."/>
            <person name="Anthouard V."/>
            <person name="Porcel B.M."/>
            <person name="Kachouri-Lafond R."/>
            <person name="Nishino A."/>
            <person name="Ugolini M."/>
            <person name="Chourrout P."/>
            <person name="Nishida H."/>
            <person name="Aasland R."/>
            <person name="Huzurbazar S."/>
            <person name="Westhof E."/>
            <person name="Delsuc F."/>
            <person name="Lehrach H."/>
            <person name="Reinhardt R."/>
            <person name="Weissenbach J."/>
            <person name="Roy S.W."/>
            <person name="Artiguenave F."/>
            <person name="Postlethwait J.H."/>
            <person name="Manak J.R."/>
            <person name="Thompson E.M."/>
            <person name="Jaillon O."/>
            <person name="Du Pasquier L."/>
            <person name="Boudinot P."/>
            <person name="Liberles D.A."/>
            <person name="Volff J.N."/>
            <person name="Philippe H."/>
            <person name="Lenhard B."/>
            <person name="Roest Crollius H."/>
            <person name="Wincker P."/>
            <person name="Chourrout D."/>
        </authorList>
    </citation>
    <scope>NUCLEOTIDE SEQUENCE [LARGE SCALE GENOMIC DNA]</scope>
</reference>
<protein>
    <submittedName>
        <fullName evidence="3">Uncharacterized protein</fullName>
    </submittedName>
</protein>
<dbReference type="EMBL" id="FN653019">
    <property type="protein sequence ID" value="CBY22798.1"/>
    <property type="molecule type" value="Genomic_DNA"/>
</dbReference>
<evidence type="ECO:0000313" key="4">
    <source>
        <dbReference type="EMBL" id="CBY37084.1"/>
    </source>
</evidence>
<feature type="region of interest" description="Disordered" evidence="1">
    <location>
        <begin position="108"/>
        <end position="131"/>
    </location>
</feature>
<keyword evidence="2" id="KW-1133">Transmembrane helix</keyword>
<name>E4WYN4_OIKDI</name>
<keyword evidence="2" id="KW-0472">Membrane</keyword>
<dbReference type="InParanoid" id="E4WYN4"/>
<evidence type="ECO:0000313" key="5">
    <source>
        <dbReference type="Proteomes" id="UP000001307"/>
    </source>
</evidence>
<evidence type="ECO:0000256" key="1">
    <source>
        <dbReference type="SAM" id="MobiDB-lite"/>
    </source>
</evidence>
<feature type="transmembrane region" description="Helical" evidence="2">
    <location>
        <begin position="79"/>
        <end position="101"/>
    </location>
</feature>